<evidence type="ECO:0000259" key="1">
    <source>
        <dbReference type="Pfam" id="PF03435"/>
    </source>
</evidence>
<proteinExistence type="predicted"/>
<gene>
    <name evidence="3" type="ORF">HNQ59_001802</name>
</gene>
<feature type="domain" description="Saccharopine dehydrogenase-like C-terminal" evidence="2">
    <location>
        <begin position="124"/>
        <end position="347"/>
    </location>
</feature>
<dbReference type="InterPro" id="IPR005097">
    <property type="entry name" value="Sacchrp_dh_NADP-bd"/>
</dbReference>
<dbReference type="Pfam" id="PF16653">
    <property type="entry name" value="Sacchrp_dh_C"/>
    <property type="match status" value="1"/>
</dbReference>
<accession>A0A840MQQ6</accession>
<dbReference type="Pfam" id="PF03435">
    <property type="entry name" value="Sacchrp_dh_NADP"/>
    <property type="match status" value="1"/>
</dbReference>
<keyword evidence="4" id="KW-1185">Reference proteome</keyword>
<evidence type="ECO:0000313" key="4">
    <source>
        <dbReference type="Proteomes" id="UP000575898"/>
    </source>
</evidence>
<dbReference type="InterPro" id="IPR036291">
    <property type="entry name" value="NAD(P)-bd_dom_sf"/>
</dbReference>
<protein>
    <submittedName>
        <fullName evidence="3">Saccharopine dehydrogenase-like NADP-dependent oxidoreductase</fullName>
    </submittedName>
</protein>
<dbReference type="Gene3D" id="3.40.50.720">
    <property type="entry name" value="NAD(P)-binding Rossmann-like Domain"/>
    <property type="match status" value="1"/>
</dbReference>
<dbReference type="Gene3D" id="3.30.360.10">
    <property type="entry name" value="Dihydrodipicolinate Reductase, domain 2"/>
    <property type="match status" value="1"/>
</dbReference>
<evidence type="ECO:0000313" key="3">
    <source>
        <dbReference type="EMBL" id="MBB5018513.1"/>
    </source>
</evidence>
<sequence>MYPILIVGAGKIGASIAKLLHHSGDYKVTVADRDQAALERLAKYVPVETTLLDVKSPEDLARALDGKKGVLSACSFDINPGIAEAALHAGVSYFDLTEDVETTRRIRELAKEAKQGQIFMPQCGLAPGFIGILGYALAKRFDKLDSVKMRVGALPQYPHNHLKYNLTWSTDGLINEYCNPCEAIVGGKPIEVLALEGLEHFSLDGLEYEAFNTSGGLGTLCETLDGKINELNYKTVRYPGHQYLMDFLINGLKMGSEVARRKQLKEIMENALPITRQDVVLVYVSASGWKDGFYMQETDARKIYHQDIHGEHWSSIQLTTSAGATAVIDLHRTGKLPGKGFVSQEQVNLDEFLANRFGRYYSTDSEHAEKVKL</sequence>
<organism evidence="3 4">
    <name type="scientific">Chitinivorax tropicus</name>
    <dbReference type="NCBI Taxonomy" id="714531"/>
    <lineage>
        <taxon>Bacteria</taxon>
        <taxon>Pseudomonadati</taxon>
        <taxon>Pseudomonadota</taxon>
        <taxon>Betaproteobacteria</taxon>
        <taxon>Chitinivorax</taxon>
    </lineage>
</organism>
<evidence type="ECO:0000259" key="2">
    <source>
        <dbReference type="Pfam" id="PF16653"/>
    </source>
</evidence>
<feature type="domain" description="Saccharopine dehydrogenase NADP binding" evidence="1">
    <location>
        <begin position="4"/>
        <end position="118"/>
    </location>
</feature>
<dbReference type="InterPro" id="IPR032095">
    <property type="entry name" value="Sacchrp_dh-like_C"/>
</dbReference>
<reference evidence="3 4" key="1">
    <citation type="submission" date="2020-08" db="EMBL/GenBank/DDBJ databases">
        <title>Genomic Encyclopedia of Type Strains, Phase IV (KMG-IV): sequencing the most valuable type-strain genomes for metagenomic binning, comparative biology and taxonomic classification.</title>
        <authorList>
            <person name="Goeker M."/>
        </authorList>
    </citation>
    <scope>NUCLEOTIDE SEQUENCE [LARGE SCALE GENOMIC DNA]</scope>
    <source>
        <strain evidence="3 4">DSM 27165</strain>
    </source>
</reference>
<dbReference type="Proteomes" id="UP000575898">
    <property type="component" value="Unassembled WGS sequence"/>
</dbReference>
<dbReference type="PANTHER" id="PTHR43781:SF1">
    <property type="entry name" value="SACCHAROPINE DEHYDROGENASE"/>
    <property type="match status" value="1"/>
</dbReference>
<dbReference type="AlphaFoldDB" id="A0A840MQQ6"/>
<dbReference type="SUPFAM" id="SSF55347">
    <property type="entry name" value="Glyceraldehyde-3-phosphate dehydrogenase-like, C-terminal domain"/>
    <property type="match status" value="1"/>
</dbReference>
<comment type="caution">
    <text evidence="3">The sequence shown here is derived from an EMBL/GenBank/DDBJ whole genome shotgun (WGS) entry which is preliminary data.</text>
</comment>
<dbReference type="SUPFAM" id="SSF51735">
    <property type="entry name" value="NAD(P)-binding Rossmann-fold domains"/>
    <property type="match status" value="1"/>
</dbReference>
<name>A0A840MQQ6_9PROT</name>
<dbReference type="EMBL" id="JACHHY010000009">
    <property type="protein sequence ID" value="MBB5018513.1"/>
    <property type="molecule type" value="Genomic_DNA"/>
</dbReference>
<dbReference type="PANTHER" id="PTHR43781">
    <property type="entry name" value="SACCHAROPINE DEHYDROGENASE"/>
    <property type="match status" value="1"/>
</dbReference>